<evidence type="ECO:0000313" key="2">
    <source>
        <dbReference type="EMBL" id="KIJ30063.1"/>
    </source>
</evidence>
<feature type="region of interest" description="Disordered" evidence="1">
    <location>
        <begin position="1"/>
        <end position="37"/>
    </location>
</feature>
<evidence type="ECO:0008006" key="4">
    <source>
        <dbReference type="Google" id="ProtNLM"/>
    </source>
</evidence>
<sequence>MPPRRKAVPKSKAKPASSSPEPSPPGSPQPSSSNAPILFTLPTETIHQIISHFSDMNLQVGSEVYGTDYPYFDPSVPALGYVRQDALRALSQTCRSFRKFFGPLFWEYFNVYTKGENGPPSQWYKRVSGLLERGSLFFADPENKDIASQVRTVRVVLTRHSTATVLPAFVACLSALPNLHTLHIIHAHSKMSSHLKSAFEGHSFPSIKNIILPSCAHEILRCCPEVTFVRNLEEDGSKIIGAISKCCKKVEILERVDPNAAMLKRIAKGIPNLKRLMLRILSPALESFPFPILSPLKHLTAIDIIEERRYYPPGTDPLDVLNNLPNIKLARQVLKGPEEKRRLGIVHLGSQEPPEGVVVMKQLEWLPGWASRVALRAVE</sequence>
<reference evidence="2 3" key="1">
    <citation type="submission" date="2014-06" db="EMBL/GenBank/DDBJ databases">
        <title>Evolutionary Origins and Diversification of the Mycorrhizal Mutualists.</title>
        <authorList>
            <consortium name="DOE Joint Genome Institute"/>
            <consortium name="Mycorrhizal Genomics Consortium"/>
            <person name="Kohler A."/>
            <person name="Kuo A."/>
            <person name="Nagy L.G."/>
            <person name="Floudas D."/>
            <person name="Copeland A."/>
            <person name="Barry K.W."/>
            <person name="Cichocki N."/>
            <person name="Veneault-Fourrey C."/>
            <person name="LaButti K."/>
            <person name="Lindquist E.A."/>
            <person name="Lipzen A."/>
            <person name="Lundell T."/>
            <person name="Morin E."/>
            <person name="Murat C."/>
            <person name="Riley R."/>
            <person name="Ohm R."/>
            <person name="Sun H."/>
            <person name="Tunlid A."/>
            <person name="Henrissat B."/>
            <person name="Grigoriev I.V."/>
            <person name="Hibbett D.S."/>
            <person name="Martin F."/>
        </authorList>
    </citation>
    <scope>NUCLEOTIDE SEQUENCE [LARGE SCALE GENOMIC DNA]</scope>
    <source>
        <strain evidence="2 3">SS14</strain>
    </source>
</reference>
<dbReference type="InterPro" id="IPR032675">
    <property type="entry name" value="LRR_dom_sf"/>
</dbReference>
<dbReference type="EMBL" id="KN837269">
    <property type="protein sequence ID" value="KIJ30063.1"/>
    <property type="molecule type" value="Genomic_DNA"/>
</dbReference>
<organism evidence="2 3">
    <name type="scientific">Sphaerobolus stellatus (strain SS14)</name>
    <dbReference type="NCBI Taxonomy" id="990650"/>
    <lineage>
        <taxon>Eukaryota</taxon>
        <taxon>Fungi</taxon>
        <taxon>Dikarya</taxon>
        <taxon>Basidiomycota</taxon>
        <taxon>Agaricomycotina</taxon>
        <taxon>Agaricomycetes</taxon>
        <taxon>Phallomycetidae</taxon>
        <taxon>Geastrales</taxon>
        <taxon>Sphaerobolaceae</taxon>
        <taxon>Sphaerobolus</taxon>
    </lineage>
</organism>
<protein>
    <recommendedName>
        <fullName evidence="4">F-box domain-containing protein</fullName>
    </recommendedName>
</protein>
<dbReference type="OrthoDB" id="3251070at2759"/>
<keyword evidence="3" id="KW-1185">Reference proteome</keyword>
<dbReference type="HOGENOM" id="CLU_054439_0_0_1"/>
<feature type="compositionally biased region" description="Basic residues" evidence="1">
    <location>
        <begin position="1"/>
        <end position="13"/>
    </location>
</feature>
<name>A0A0C9TK18_SPHS4</name>
<gene>
    <name evidence="2" type="ORF">M422DRAFT_268419</name>
</gene>
<proteinExistence type="predicted"/>
<dbReference type="AlphaFoldDB" id="A0A0C9TK18"/>
<evidence type="ECO:0000313" key="3">
    <source>
        <dbReference type="Proteomes" id="UP000054279"/>
    </source>
</evidence>
<accession>A0A0C9TK18</accession>
<dbReference type="Gene3D" id="3.80.10.10">
    <property type="entry name" value="Ribonuclease Inhibitor"/>
    <property type="match status" value="1"/>
</dbReference>
<evidence type="ECO:0000256" key="1">
    <source>
        <dbReference type="SAM" id="MobiDB-lite"/>
    </source>
</evidence>
<dbReference type="Proteomes" id="UP000054279">
    <property type="component" value="Unassembled WGS sequence"/>
</dbReference>